<gene>
    <name evidence="3" type="ORF">C440_06117</name>
</gene>
<feature type="transmembrane region" description="Helical" evidence="1">
    <location>
        <begin position="131"/>
        <end position="154"/>
    </location>
</feature>
<evidence type="ECO:0000256" key="1">
    <source>
        <dbReference type="SAM" id="Phobius"/>
    </source>
</evidence>
<feature type="transmembrane region" description="Helical" evidence="1">
    <location>
        <begin position="92"/>
        <end position="125"/>
    </location>
</feature>
<dbReference type="PATRIC" id="fig|662479.7.peg.1237"/>
<feature type="transmembrane region" description="Helical" evidence="1">
    <location>
        <begin position="48"/>
        <end position="71"/>
    </location>
</feature>
<feature type="transmembrane region" description="Helical" evidence="1">
    <location>
        <begin position="232"/>
        <end position="256"/>
    </location>
</feature>
<dbReference type="Pfam" id="PF25231">
    <property type="entry name" value="DUF7847"/>
    <property type="match status" value="1"/>
</dbReference>
<organism evidence="3 4">
    <name type="scientific">Haloferax mucosum ATCC BAA-1512</name>
    <dbReference type="NCBI Taxonomy" id="662479"/>
    <lineage>
        <taxon>Archaea</taxon>
        <taxon>Methanobacteriati</taxon>
        <taxon>Methanobacteriota</taxon>
        <taxon>Stenosarchaea group</taxon>
        <taxon>Halobacteria</taxon>
        <taxon>Halobacteriales</taxon>
        <taxon>Haloferacaceae</taxon>
        <taxon>Haloferax</taxon>
    </lineage>
</organism>
<feature type="domain" description="DUF7847" evidence="2">
    <location>
        <begin position="1"/>
        <end position="258"/>
    </location>
</feature>
<accession>M0IIG2</accession>
<keyword evidence="1" id="KW-1133">Transmembrane helix</keyword>
<reference evidence="3 4" key="1">
    <citation type="journal article" date="2014" name="PLoS Genet.">
        <title>Phylogenetically driven sequencing of extremely halophilic archaea reveals strategies for static and dynamic osmo-response.</title>
        <authorList>
            <person name="Becker E.A."/>
            <person name="Seitzer P.M."/>
            <person name="Tritt A."/>
            <person name="Larsen D."/>
            <person name="Krusor M."/>
            <person name="Yao A.I."/>
            <person name="Wu D."/>
            <person name="Madern D."/>
            <person name="Eisen J.A."/>
            <person name="Darling A.E."/>
            <person name="Facciotti M.T."/>
        </authorList>
    </citation>
    <scope>NUCLEOTIDE SEQUENCE [LARGE SCALE GENOMIC DNA]</scope>
    <source>
        <strain evidence="3 4">ATCC BAA-1512</strain>
    </source>
</reference>
<evidence type="ECO:0000259" key="2">
    <source>
        <dbReference type="Pfam" id="PF25231"/>
    </source>
</evidence>
<sequence length="271" mass="27932">MAIGKALQSVPGALARNPLIVALFGLLGLLQSAPTVTQQINPIIGITVTGVFLLGMLLGLPFIHGGLIKMADEALRGTTSLRTFISAGKENYVPLLVAMLVVFGVNIVLGVVFWIAVMMGLGVGFAVGNDAGLIVAGLIGLVIGLLYLVFVFFIQFYSQEIVLNDASALGSLKQSASLVRAHLLSTFGYMVVGGIGGGILGGAAGGAGALLLPAPTAESQSFSTDMLLGMGGYTVIIVLSSMLLGSLLTVFSVAFYREIQTPQRGSQPMST</sequence>
<proteinExistence type="predicted"/>
<keyword evidence="1" id="KW-0472">Membrane</keyword>
<name>M0IIG2_9EURY</name>
<dbReference type="InterPro" id="IPR057169">
    <property type="entry name" value="DUF7847"/>
</dbReference>
<dbReference type="AlphaFoldDB" id="M0IIG2"/>
<feature type="transmembrane region" description="Helical" evidence="1">
    <location>
        <begin position="187"/>
        <end position="212"/>
    </location>
</feature>
<keyword evidence="1" id="KW-0812">Transmembrane</keyword>
<evidence type="ECO:0000313" key="3">
    <source>
        <dbReference type="EMBL" id="ELZ95842.1"/>
    </source>
</evidence>
<dbReference type="EMBL" id="AOLN01000010">
    <property type="protein sequence ID" value="ELZ95842.1"/>
    <property type="molecule type" value="Genomic_DNA"/>
</dbReference>
<evidence type="ECO:0000313" key="4">
    <source>
        <dbReference type="Proteomes" id="UP000011550"/>
    </source>
</evidence>
<protein>
    <recommendedName>
        <fullName evidence="2">DUF7847 domain-containing protein</fullName>
    </recommendedName>
</protein>
<keyword evidence="4" id="KW-1185">Reference proteome</keyword>
<dbReference type="Proteomes" id="UP000011550">
    <property type="component" value="Unassembled WGS sequence"/>
</dbReference>
<dbReference type="OrthoDB" id="241125at2157"/>
<dbReference type="RefSeq" id="WP_008319271.1">
    <property type="nucleotide sequence ID" value="NZ_AOLN01000010.1"/>
</dbReference>
<comment type="caution">
    <text evidence="3">The sequence shown here is derived from an EMBL/GenBank/DDBJ whole genome shotgun (WGS) entry which is preliminary data.</text>
</comment>